<dbReference type="Proteomes" id="UP000275225">
    <property type="component" value="Unassembled WGS sequence"/>
</dbReference>
<dbReference type="PANTHER" id="PTHR33371:SF19">
    <property type="entry name" value="MCE-FAMILY PROTEIN MCE4A"/>
    <property type="match status" value="1"/>
</dbReference>
<keyword evidence="1" id="KW-1133">Transmembrane helix</keyword>
<comment type="caution">
    <text evidence="4">The sequence shown here is derived from an EMBL/GenBank/DDBJ whole genome shotgun (WGS) entry which is preliminary data.</text>
</comment>
<dbReference type="EMBL" id="RQJX01000001">
    <property type="protein sequence ID" value="RQN09987.1"/>
    <property type="molecule type" value="Genomic_DNA"/>
</dbReference>
<evidence type="ECO:0000313" key="4">
    <source>
        <dbReference type="EMBL" id="RQN09987.1"/>
    </source>
</evidence>
<dbReference type="Pfam" id="PF02470">
    <property type="entry name" value="MlaD"/>
    <property type="match status" value="1"/>
</dbReference>
<keyword evidence="1" id="KW-0812">Transmembrane</keyword>
<reference evidence="4 5" key="1">
    <citation type="submission" date="2018-11" db="EMBL/GenBank/DDBJ databases">
        <authorList>
            <person name="Li F."/>
        </authorList>
    </citation>
    <scope>NUCLEOTIDE SEQUENCE [LARGE SCALE GENOMIC DNA]</scope>
    <source>
        <strain evidence="4 5">YS17T</strain>
    </source>
</reference>
<dbReference type="GO" id="GO:0005576">
    <property type="term" value="C:extracellular region"/>
    <property type="evidence" value="ECO:0007669"/>
    <property type="project" value="TreeGrafter"/>
</dbReference>
<keyword evidence="5" id="KW-1185">Reference proteome</keyword>
<keyword evidence="1" id="KW-0472">Membrane</keyword>
<dbReference type="InterPro" id="IPR024516">
    <property type="entry name" value="Mce_C"/>
</dbReference>
<dbReference type="OrthoDB" id="3460188at2"/>
<dbReference type="InterPro" id="IPR005693">
    <property type="entry name" value="Mce"/>
</dbReference>
<proteinExistence type="predicted"/>
<dbReference type="GO" id="GO:0051701">
    <property type="term" value="P:biological process involved in interaction with host"/>
    <property type="evidence" value="ECO:0007669"/>
    <property type="project" value="TreeGrafter"/>
</dbReference>
<dbReference type="RefSeq" id="WP_124235194.1">
    <property type="nucleotide sequence ID" value="NZ_JBHUFI010000007.1"/>
</dbReference>
<evidence type="ECO:0000313" key="5">
    <source>
        <dbReference type="Proteomes" id="UP000275225"/>
    </source>
</evidence>
<feature type="domain" description="Mce/MlaD" evidence="2">
    <location>
        <begin position="43"/>
        <end position="120"/>
    </location>
</feature>
<accession>A0A3N6ZSL0</accession>
<name>A0A3N6ZSL0_9ACTN</name>
<dbReference type="InterPro" id="IPR052336">
    <property type="entry name" value="MlaD_Phospholipid_Transporter"/>
</dbReference>
<feature type="domain" description="Mammalian cell entry C-terminal" evidence="3">
    <location>
        <begin position="125"/>
        <end position="324"/>
    </location>
</feature>
<dbReference type="AlphaFoldDB" id="A0A3N6ZSL0"/>
<evidence type="ECO:0000259" key="2">
    <source>
        <dbReference type="Pfam" id="PF02470"/>
    </source>
</evidence>
<dbReference type="InterPro" id="IPR003399">
    <property type="entry name" value="Mce/MlaD"/>
</dbReference>
<dbReference type="Pfam" id="PF11887">
    <property type="entry name" value="Mce4_CUP1"/>
    <property type="match status" value="1"/>
</dbReference>
<dbReference type="NCBIfam" id="TIGR00996">
    <property type="entry name" value="Mtu_fam_mce"/>
    <property type="match status" value="1"/>
</dbReference>
<evidence type="ECO:0000259" key="3">
    <source>
        <dbReference type="Pfam" id="PF11887"/>
    </source>
</evidence>
<protein>
    <submittedName>
        <fullName evidence="4">MCE family protein</fullName>
    </submittedName>
</protein>
<sequence length="462" mass="49825">MARTPVLERTPVIRLLGVAFLAFVVFAVWVTYAFFTKQFTSSVPVTLYASTAGASLPSNADVKLRGMIVGEVRDIETEGDGVKLSLALDPDYVDRIPEGVTGQIVPKTLFGEKFVSLVPPEQSSGETLQAGSVIERAEVPIEVEEVLNDLYPLLTAVEPQDVAYTLSAVSQALEGRGEKLGETLVTARDYLRDLSPEVPQLIDDLTALGEVSDVYADAMPEVGRLLENAVFTGNTVVAKESQLLAFYQEGTALSGTLTDFVDVNGENLRTVPAQSRPVLDIVDRYSGTFPCFLDAMAYADERLDSVFRDNTVHINLKLLPLANQPTAYGPDENARVSQQVLDTDPAAQPTCLALEDVVAGNNPYPHENPFKVAPEVYELVGIMRSHNKFGADEDFERVAPGASALQDAVRPSVTTDTPAQRSAIKNLLAASTGQEAESMPDLAPLLVSPLLRGSEVTISEAR</sequence>
<gene>
    <name evidence="4" type="ORF">EHW97_00355</name>
</gene>
<dbReference type="PANTHER" id="PTHR33371">
    <property type="entry name" value="INTERMEMBRANE PHOSPHOLIPID TRANSPORT SYSTEM BINDING PROTEIN MLAD-RELATED"/>
    <property type="match status" value="1"/>
</dbReference>
<evidence type="ECO:0000256" key="1">
    <source>
        <dbReference type="SAM" id="Phobius"/>
    </source>
</evidence>
<organism evidence="4 5">
    <name type="scientific">Aeromicrobium camelliae</name>
    <dbReference type="NCBI Taxonomy" id="1538144"/>
    <lineage>
        <taxon>Bacteria</taxon>
        <taxon>Bacillati</taxon>
        <taxon>Actinomycetota</taxon>
        <taxon>Actinomycetes</taxon>
        <taxon>Propionibacteriales</taxon>
        <taxon>Nocardioidaceae</taxon>
        <taxon>Aeromicrobium</taxon>
    </lineage>
</organism>
<feature type="transmembrane region" description="Helical" evidence="1">
    <location>
        <begin position="12"/>
        <end position="35"/>
    </location>
</feature>